<gene>
    <name evidence="1" type="ordered locus">VIT_16s0039g01000</name>
</gene>
<dbReference type="InParanoid" id="F6HRN4"/>
<sequence length="10" mass="1175">MEKGTKGFYD</sequence>
<dbReference type="EMBL" id="FN596026">
    <property type="protein sequence ID" value="CCB57342.1"/>
    <property type="molecule type" value="Genomic_DNA"/>
</dbReference>
<organism evidence="1 2">
    <name type="scientific">Vitis vinifera</name>
    <name type="common">Grape</name>
    <dbReference type="NCBI Taxonomy" id="29760"/>
    <lineage>
        <taxon>Eukaryota</taxon>
        <taxon>Viridiplantae</taxon>
        <taxon>Streptophyta</taxon>
        <taxon>Embryophyta</taxon>
        <taxon>Tracheophyta</taxon>
        <taxon>Spermatophyta</taxon>
        <taxon>Magnoliopsida</taxon>
        <taxon>eudicotyledons</taxon>
        <taxon>Gunneridae</taxon>
        <taxon>Pentapetalae</taxon>
        <taxon>rosids</taxon>
        <taxon>Vitales</taxon>
        <taxon>Vitaceae</taxon>
        <taxon>Viteae</taxon>
        <taxon>Vitis</taxon>
    </lineage>
</organism>
<name>F6HRN4_VITVI</name>
<dbReference type="HOGENOM" id="CLU_3438428_0_0_1"/>
<accession>F6HRN4</accession>
<proteinExistence type="predicted"/>
<dbReference type="Proteomes" id="UP000009183">
    <property type="component" value="Chromosome 16, unordered"/>
</dbReference>
<reference evidence="2" key="1">
    <citation type="journal article" date="2007" name="Nature">
        <title>The grapevine genome sequence suggests ancestral hexaploidization in major angiosperm phyla.</title>
        <authorList>
            <consortium name="The French-Italian Public Consortium for Grapevine Genome Characterization."/>
            <person name="Jaillon O."/>
            <person name="Aury J.-M."/>
            <person name="Noel B."/>
            <person name="Policriti A."/>
            <person name="Clepet C."/>
            <person name="Casagrande A."/>
            <person name="Choisne N."/>
            <person name="Aubourg S."/>
            <person name="Vitulo N."/>
            <person name="Jubin C."/>
            <person name="Vezzi A."/>
            <person name="Legeai F."/>
            <person name="Hugueney P."/>
            <person name="Dasilva C."/>
            <person name="Horner D."/>
            <person name="Mica E."/>
            <person name="Jublot D."/>
            <person name="Poulain J."/>
            <person name="Bruyere C."/>
            <person name="Billault A."/>
            <person name="Segurens B."/>
            <person name="Gouyvenoux M."/>
            <person name="Ugarte E."/>
            <person name="Cattonaro F."/>
            <person name="Anthouard V."/>
            <person name="Vico V."/>
            <person name="Del Fabbro C."/>
            <person name="Alaux M."/>
            <person name="Di Gaspero G."/>
            <person name="Dumas V."/>
            <person name="Felice N."/>
            <person name="Paillard S."/>
            <person name="Juman I."/>
            <person name="Moroldo M."/>
            <person name="Scalabrin S."/>
            <person name="Canaguier A."/>
            <person name="Le Clainche I."/>
            <person name="Malacrida G."/>
            <person name="Durand E."/>
            <person name="Pesole G."/>
            <person name="Laucou V."/>
            <person name="Chatelet P."/>
            <person name="Merdinoglu D."/>
            <person name="Delledonne M."/>
            <person name="Pezzotti M."/>
            <person name="Lecharny A."/>
            <person name="Scarpelli C."/>
            <person name="Artiguenave F."/>
            <person name="Pe M.E."/>
            <person name="Valle G."/>
            <person name="Morgante M."/>
            <person name="Caboche M."/>
            <person name="Adam-Blondon A.-F."/>
            <person name="Weissenbach J."/>
            <person name="Quetier F."/>
            <person name="Wincker P."/>
        </authorList>
    </citation>
    <scope>NUCLEOTIDE SEQUENCE [LARGE SCALE GENOMIC DNA]</scope>
    <source>
        <strain evidence="2">cv. Pinot noir / PN40024</strain>
    </source>
</reference>
<dbReference type="STRING" id="29760.F6HRN4"/>
<protein>
    <submittedName>
        <fullName evidence="1">Uncharacterized protein</fullName>
    </submittedName>
</protein>
<keyword evidence="2" id="KW-1185">Reference proteome</keyword>
<evidence type="ECO:0000313" key="1">
    <source>
        <dbReference type="EMBL" id="CCB57342.1"/>
    </source>
</evidence>
<evidence type="ECO:0000313" key="2">
    <source>
        <dbReference type="Proteomes" id="UP000009183"/>
    </source>
</evidence>